<organism evidence="1">
    <name type="scientific">marine metagenome</name>
    <dbReference type="NCBI Taxonomy" id="408172"/>
    <lineage>
        <taxon>unclassified sequences</taxon>
        <taxon>metagenomes</taxon>
        <taxon>ecological metagenomes</taxon>
    </lineage>
</organism>
<proteinExistence type="predicted"/>
<sequence length="40" mass="4310">MAVKTRYTCVTAAVFLVISSLALAQELPEDDATVTYPASY</sequence>
<feature type="non-terminal residue" evidence="1">
    <location>
        <position position="40"/>
    </location>
</feature>
<protein>
    <submittedName>
        <fullName evidence="1">Uncharacterized protein</fullName>
    </submittedName>
</protein>
<name>A0A382ET04_9ZZZZ</name>
<dbReference type="AlphaFoldDB" id="A0A382ET04"/>
<evidence type="ECO:0000313" key="1">
    <source>
        <dbReference type="EMBL" id="SVB53870.1"/>
    </source>
</evidence>
<gene>
    <name evidence="1" type="ORF">METZ01_LOCUS206724</name>
</gene>
<accession>A0A382ET04</accession>
<dbReference type="EMBL" id="UINC01046185">
    <property type="protein sequence ID" value="SVB53870.1"/>
    <property type="molecule type" value="Genomic_DNA"/>
</dbReference>
<reference evidence="1" key="1">
    <citation type="submission" date="2018-05" db="EMBL/GenBank/DDBJ databases">
        <authorList>
            <person name="Lanie J.A."/>
            <person name="Ng W.-L."/>
            <person name="Kazmierczak K.M."/>
            <person name="Andrzejewski T.M."/>
            <person name="Davidsen T.M."/>
            <person name="Wayne K.J."/>
            <person name="Tettelin H."/>
            <person name="Glass J.I."/>
            <person name="Rusch D."/>
            <person name="Podicherti R."/>
            <person name="Tsui H.-C.T."/>
            <person name="Winkler M.E."/>
        </authorList>
    </citation>
    <scope>NUCLEOTIDE SEQUENCE</scope>
</reference>